<name>A0ABP9WSK5_9GAMM</name>
<dbReference type="EMBL" id="BAABRT010000032">
    <property type="protein sequence ID" value="GAA5526187.1"/>
    <property type="molecule type" value="Genomic_DNA"/>
</dbReference>
<sequence length="240" mass="28178">MIRRFVLLSIALLVAGIVYSRYFGVCGEAVYVQIGPSEYCVPREAAEYEISFNPFSLVPGLDESPEGTQALILFSRFEYKEAVPEYEIERNINNEPMREDLILISYLTDEEVRRYKYHGAEEKYFQDLWFGEGQWSNRRLEKFEENGWYRAYWLDEGGSWQVIKDMPSRESKNYLEAGFSIAFCHFTVLDRKTCKTNYLDESRKILIDLDLDEGNLPFREEIGVHILKKLDSWAYVSSKT</sequence>
<comment type="caution">
    <text evidence="1">The sequence shown here is derived from an EMBL/GenBank/DDBJ whole genome shotgun (WGS) entry which is preliminary data.</text>
</comment>
<evidence type="ECO:0000313" key="2">
    <source>
        <dbReference type="Proteomes" id="UP001408594"/>
    </source>
</evidence>
<reference evidence="1 2" key="1">
    <citation type="submission" date="2024-02" db="EMBL/GenBank/DDBJ databases">
        <title>Microbulbifer aestuariivivens NBRC 112533.</title>
        <authorList>
            <person name="Ichikawa N."/>
            <person name="Katano-Makiyama Y."/>
            <person name="Hidaka K."/>
        </authorList>
    </citation>
    <scope>NUCLEOTIDE SEQUENCE [LARGE SCALE GENOMIC DNA]</scope>
    <source>
        <strain evidence="1 2">NBRC 112533</strain>
    </source>
</reference>
<gene>
    <name evidence="1" type="ORF">Maes01_02782</name>
</gene>
<protein>
    <submittedName>
        <fullName evidence="1">Uncharacterized protein</fullName>
    </submittedName>
</protein>
<dbReference type="Proteomes" id="UP001408594">
    <property type="component" value="Unassembled WGS sequence"/>
</dbReference>
<dbReference type="RefSeq" id="WP_345552465.1">
    <property type="nucleotide sequence ID" value="NZ_BAABRT010000032.1"/>
</dbReference>
<accession>A0ABP9WSK5</accession>
<proteinExistence type="predicted"/>
<evidence type="ECO:0000313" key="1">
    <source>
        <dbReference type="EMBL" id="GAA5526187.1"/>
    </source>
</evidence>
<organism evidence="1 2">
    <name type="scientific">Microbulbifer aestuariivivens</name>
    <dbReference type="NCBI Taxonomy" id="1908308"/>
    <lineage>
        <taxon>Bacteria</taxon>
        <taxon>Pseudomonadati</taxon>
        <taxon>Pseudomonadota</taxon>
        <taxon>Gammaproteobacteria</taxon>
        <taxon>Cellvibrionales</taxon>
        <taxon>Microbulbiferaceae</taxon>
        <taxon>Microbulbifer</taxon>
    </lineage>
</organism>
<keyword evidence="2" id="KW-1185">Reference proteome</keyword>